<dbReference type="SUPFAM" id="SSF110857">
    <property type="entry name" value="Gamma-glutamyl cyclotransferase-like"/>
    <property type="match status" value="1"/>
</dbReference>
<accession>A0A921JXL4</accession>
<dbReference type="Pfam" id="PF06094">
    <property type="entry name" value="GGACT"/>
    <property type="match status" value="1"/>
</dbReference>
<dbReference type="PANTHER" id="PTHR12935">
    <property type="entry name" value="GAMMA-GLUTAMYLCYCLOTRANSFERASE"/>
    <property type="match status" value="1"/>
</dbReference>
<dbReference type="Proteomes" id="UP000776650">
    <property type="component" value="Unassembled WGS sequence"/>
</dbReference>
<dbReference type="GO" id="GO:0003839">
    <property type="term" value="F:gamma-glutamylcyclotransferase activity"/>
    <property type="evidence" value="ECO:0007669"/>
    <property type="project" value="InterPro"/>
</dbReference>
<dbReference type="PANTHER" id="PTHR12935:SF0">
    <property type="entry name" value="GAMMA-GLUTAMYLCYCLOTRANSFERASE"/>
    <property type="match status" value="1"/>
</dbReference>
<dbReference type="EMBL" id="DYXM01000058">
    <property type="protein sequence ID" value="HJE89958.1"/>
    <property type="molecule type" value="Genomic_DNA"/>
</dbReference>
<dbReference type="InterPro" id="IPR013024">
    <property type="entry name" value="GGCT-like"/>
</dbReference>
<organism evidence="4 5">
    <name type="scientific">Dietzia timorensis</name>
    <dbReference type="NCBI Taxonomy" id="499555"/>
    <lineage>
        <taxon>Bacteria</taxon>
        <taxon>Bacillati</taxon>
        <taxon>Actinomycetota</taxon>
        <taxon>Actinomycetes</taxon>
        <taxon>Mycobacteriales</taxon>
        <taxon>Dietziaceae</taxon>
        <taxon>Dietzia</taxon>
    </lineage>
</organism>
<dbReference type="AlphaFoldDB" id="A0A921JXL4"/>
<comment type="caution">
    <text evidence="4">The sequence shown here is derived from an EMBL/GenBank/DDBJ whole genome shotgun (WGS) entry which is preliminary data.</text>
</comment>
<feature type="active site" description="Proton acceptor" evidence="2">
    <location>
        <position position="85"/>
    </location>
</feature>
<proteinExistence type="predicted"/>
<sequence>MPMYAAYGMNMDPDHMSAKAPRSPIAGTGWLRGWRLTFAGGSVDGPGPHSEQGALASVVEDPDSQVFVVLYDVTEDDVALLDRWEGTDSIRPTRLRSRVHRLPNLPAGPPVDAQVSEFSVSDVTSGPSGISGGELSEEEYAPQGEDVVAWFYVMDAYEGGLPLAAYLGQLADAAESAGAPADYVHNLRTRPCQAGGAD</sequence>
<dbReference type="Pfam" id="PF13772">
    <property type="entry name" value="AIG2_2"/>
    <property type="match status" value="1"/>
</dbReference>
<protein>
    <submittedName>
        <fullName evidence="4">Gamma-glutamylcyclotransferase</fullName>
    </submittedName>
</protein>
<dbReference type="InterPro" id="IPR017939">
    <property type="entry name" value="G-Glutamylcylcotransferase"/>
</dbReference>
<feature type="domain" description="Gamma-glutamylcyclotransferase AIG2-like" evidence="3">
    <location>
        <begin position="5"/>
        <end position="88"/>
    </location>
</feature>
<keyword evidence="1" id="KW-0456">Lyase</keyword>
<dbReference type="InterPro" id="IPR009288">
    <property type="entry name" value="AIG2-like_dom"/>
</dbReference>
<reference evidence="4" key="2">
    <citation type="submission" date="2021-09" db="EMBL/GenBank/DDBJ databases">
        <authorList>
            <person name="Gilroy R."/>
        </authorList>
    </citation>
    <scope>NUCLEOTIDE SEQUENCE</scope>
    <source>
        <strain evidence="4">ChiGjej1B1-18357</strain>
    </source>
</reference>
<evidence type="ECO:0000313" key="5">
    <source>
        <dbReference type="Proteomes" id="UP000776650"/>
    </source>
</evidence>
<dbReference type="Gene3D" id="3.10.490.10">
    <property type="entry name" value="Gamma-glutamyl cyclotransferase-like"/>
    <property type="match status" value="1"/>
</dbReference>
<dbReference type="InterPro" id="IPR036568">
    <property type="entry name" value="GGCT-like_sf"/>
</dbReference>
<evidence type="ECO:0000259" key="3">
    <source>
        <dbReference type="Pfam" id="PF06094"/>
    </source>
</evidence>
<reference evidence="4" key="1">
    <citation type="journal article" date="2021" name="PeerJ">
        <title>Extensive microbial diversity within the chicken gut microbiome revealed by metagenomics and culture.</title>
        <authorList>
            <person name="Gilroy R."/>
            <person name="Ravi A."/>
            <person name="Getino M."/>
            <person name="Pursley I."/>
            <person name="Horton D.L."/>
            <person name="Alikhan N.F."/>
            <person name="Baker D."/>
            <person name="Gharbi K."/>
            <person name="Hall N."/>
            <person name="Watson M."/>
            <person name="Adriaenssens E.M."/>
            <person name="Foster-Nyarko E."/>
            <person name="Jarju S."/>
            <person name="Secka A."/>
            <person name="Antonio M."/>
            <person name="Oren A."/>
            <person name="Chaudhuri R.R."/>
            <person name="La Ragione R."/>
            <person name="Hildebrand F."/>
            <person name="Pallen M.J."/>
        </authorList>
    </citation>
    <scope>NUCLEOTIDE SEQUENCE</scope>
    <source>
        <strain evidence="4">ChiGjej1B1-18357</strain>
    </source>
</reference>
<dbReference type="CDD" id="cd06661">
    <property type="entry name" value="GGCT_like"/>
    <property type="match status" value="1"/>
</dbReference>
<evidence type="ECO:0000256" key="1">
    <source>
        <dbReference type="ARBA" id="ARBA00023239"/>
    </source>
</evidence>
<evidence type="ECO:0000256" key="2">
    <source>
        <dbReference type="PIRSR" id="PIRSR617939-1"/>
    </source>
</evidence>
<dbReference type="RefSeq" id="WP_303910726.1">
    <property type="nucleotide sequence ID" value="NZ_DYXM01000058.1"/>
</dbReference>
<name>A0A921JXL4_9ACTN</name>
<evidence type="ECO:0000313" key="4">
    <source>
        <dbReference type="EMBL" id="HJE89958.1"/>
    </source>
</evidence>
<gene>
    <name evidence="4" type="ORF">K8V11_02980</name>
</gene>